<dbReference type="Pfam" id="PF09587">
    <property type="entry name" value="PGA_cap"/>
    <property type="match status" value="1"/>
</dbReference>
<gene>
    <name evidence="3" type="ORF">S01H1_30277</name>
</gene>
<organism evidence="3">
    <name type="scientific">marine sediment metagenome</name>
    <dbReference type="NCBI Taxonomy" id="412755"/>
    <lineage>
        <taxon>unclassified sequences</taxon>
        <taxon>metagenomes</taxon>
        <taxon>ecological metagenomes</taxon>
    </lineage>
</organism>
<feature type="domain" description="Capsule synthesis protein CapA" evidence="2">
    <location>
        <begin position="1"/>
        <end position="203"/>
    </location>
</feature>
<dbReference type="InterPro" id="IPR052169">
    <property type="entry name" value="CW_Biosynth-Accessory"/>
</dbReference>
<dbReference type="AlphaFoldDB" id="X0TSA6"/>
<dbReference type="InterPro" id="IPR019079">
    <property type="entry name" value="Capsule_synth_CapA"/>
</dbReference>
<dbReference type="SMART" id="SM00854">
    <property type="entry name" value="PGA_cap"/>
    <property type="match status" value="1"/>
</dbReference>
<dbReference type="PANTHER" id="PTHR33393">
    <property type="entry name" value="POLYGLUTAMINE SYNTHESIS ACCESSORY PROTEIN RV0574C-RELATED"/>
    <property type="match status" value="1"/>
</dbReference>
<protein>
    <recommendedName>
        <fullName evidence="2">Capsule synthesis protein CapA domain-containing protein</fullName>
    </recommendedName>
</protein>
<feature type="non-terminal residue" evidence="3">
    <location>
        <position position="1"/>
    </location>
</feature>
<name>X0TSA6_9ZZZZ</name>
<sequence length="276" mass="31069">KETLRNKDILFGNLEAVLSSMGEAAQKAVLVHSSPKNVEHLKSTGFDVLNIANNHIFDFGPEGFKNTLDVLYQNDLTFIGTNNKSAKNHVIVERKGIKFGFLGYTQGGFTLPEKGIWINKMEDTDIIKDIEYIGPQCEFVIISLHWGIEYVSYPSPKQINLAHRLIDAGATVILGHHPHVIQGIERYKTGLIAYSLANFQFHRDLAKANKSIILCLNFDMQGVESYEIIPIIIDKNFLPGVAEGKLKDTVCDFVTKISQPLNNGHLTERWWFEEIA</sequence>
<dbReference type="CDD" id="cd07381">
    <property type="entry name" value="MPP_CapA"/>
    <property type="match status" value="1"/>
</dbReference>
<dbReference type="Gene3D" id="3.60.21.10">
    <property type="match status" value="1"/>
</dbReference>
<accession>X0TSA6</accession>
<evidence type="ECO:0000313" key="3">
    <source>
        <dbReference type="EMBL" id="GAF96443.1"/>
    </source>
</evidence>
<reference evidence="3" key="1">
    <citation type="journal article" date="2014" name="Front. Microbiol.">
        <title>High frequency of phylogenetically diverse reductive dehalogenase-homologous genes in deep subseafloor sedimentary metagenomes.</title>
        <authorList>
            <person name="Kawai M."/>
            <person name="Futagami T."/>
            <person name="Toyoda A."/>
            <person name="Takaki Y."/>
            <person name="Nishi S."/>
            <person name="Hori S."/>
            <person name="Arai W."/>
            <person name="Tsubouchi T."/>
            <person name="Morono Y."/>
            <person name="Uchiyama I."/>
            <person name="Ito T."/>
            <person name="Fujiyama A."/>
            <person name="Inagaki F."/>
            <person name="Takami H."/>
        </authorList>
    </citation>
    <scope>NUCLEOTIDE SEQUENCE</scope>
    <source>
        <strain evidence="3">Expedition CK06-06</strain>
    </source>
</reference>
<comment type="similarity">
    <text evidence="1">Belongs to the CapA family.</text>
</comment>
<proteinExistence type="inferred from homology"/>
<evidence type="ECO:0000259" key="2">
    <source>
        <dbReference type="SMART" id="SM00854"/>
    </source>
</evidence>
<evidence type="ECO:0000256" key="1">
    <source>
        <dbReference type="ARBA" id="ARBA00005662"/>
    </source>
</evidence>
<feature type="non-terminal residue" evidence="3">
    <location>
        <position position="276"/>
    </location>
</feature>
<comment type="caution">
    <text evidence="3">The sequence shown here is derived from an EMBL/GenBank/DDBJ whole genome shotgun (WGS) entry which is preliminary data.</text>
</comment>
<dbReference type="SUPFAM" id="SSF56300">
    <property type="entry name" value="Metallo-dependent phosphatases"/>
    <property type="match status" value="1"/>
</dbReference>
<dbReference type="PANTHER" id="PTHR33393:SF11">
    <property type="entry name" value="POLYGLUTAMINE SYNTHESIS ACCESSORY PROTEIN RV0574C-RELATED"/>
    <property type="match status" value="1"/>
</dbReference>
<dbReference type="EMBL" id="BARS01018618">
    <property type="protein sequence ID" value="GAF96443.1"/>
    <property type="molecule type" value="Genomic_DNA"/>
</dbReference>
<dbReference type="InterPro" id="IPR029052">
    <property type="entry name" value="Metallo-depent_PP-like"/>
</dbReference>